<accession>A0A4Y2QVE4</accession>
<dbReference type="EMBL" id="BGPR01014880">
    <property type="protein sequence ID" value="GBN67115.1"/>
    <property type="molecule type" value="Genomic_DNA"/>
</dbReference>
<dbReference type="Proteomes" id="UP000499080">
    <property type="component" value="Unassembled WGS sequence"/>
</dbReference>
<dbReference type="OrthoDB" id="6617542at2759"/>
<comment type="caution">
    <text evidence="2">The sequence shown here is derived from an EMBL/GenBank/DDBJ whole genome shotgun (WGS) entry which is preliminary data.</text>
</comment>
<reference evidence="2 3" key="1">
    <citation type="journal article" date="2019" name="Sci. Rep.">
        <title>Orb-weaving spider Araneus ventricosus genome elucidates the spidroin gene catalogue.</title>
        <authorList>
            <person name="Kono N."/>
            <person name="Nakamura H."/>
            <person name="Ohtoshi R."/>
            <person name="Moran D.A.P."/>
            <person name="Shinohara A."/>
            <person name="Yoshida Y."/>
            <person name="Fujiwara M."/>
            <person name="Mori M."/>
            <person name="Tomita M."/>
            <person name="Arakawa K."/>
        </authorList>
    </citation>
    <scope>NUCLEOTIDE SEQUENCE [LARGE SCALE GENOMIC DNA]</scope>
</reference>
<feature type="region of interest" description="Disordered" evidence="1">
    <location>
        <begin position="21"/>
        <end position="45"/>
    </location>
</feature>
<dbReference type="AlphaFoldDB" id="A0A4Y2QVE4"/>
<evidence type="ECO:0000256" key="1">
    <source>
        <dbReference type="SAM" id="MobiDB-lite"/>
    </source>
</evidence>
<evidence type="ECO:0000313" key="2">
    <source>
        <dbReference type="EMBL" id="GBN67115.1"/>
    </source>
</evidence>
<name>A0A4Y2QVE4_ARAVE</name>
<proteinExistence type="predicted"/>
<organism evidence="2 3">
    <name type="scientific">Araneus ventricosus</name>
    <name type="common">Orbweaver spider</name>
    <name type="synonym">Epeira ventricosa</name>
    <dbReference type="NCBI Taxonomy" id="182803"/>
    <lineage>
        <taxon>Eukaryota</taxon>
        <taxon>Metazoa</taxon>
        <taxon>Ecdysozoa</taxon>
        <taxon>Arthropoda</taxon>
        <taxon>Chelicerata</taxon>
        <taxon>Arachnida</taxon>
        <taxon>Araneae</taxon>
        <taxon>Araneomorphae</taxon>
        <taxon>Entelegynae</taxon>
        <taxon>Araneoidea</taxon>
        <taxon>Araneidae</taxon>
        <taxon>Araneus</taxon>
    </lineage>
</organism>
<sequence>MTKKWWIFCTRCLQDSCLKSSENTDCNHAETSRPFSRQGRDRRFIEPPEGMKKEEYEEWVFIDEDIPVAATLTNLEICQAVCKQDQAIKVGDSDGDECVEGNPPTNAEMRQALDILKSIEQHRSTNLIKKQYEHEQYINELLRTNCRQATINEFFNCYF</sequence>
<protein>
    <submittedName>
        <fullName evidence="2">Uncharacterized protein</fullName>
    </submittedName>
</protein>
<gene>
    <name evidence="2" type="ORF">AVEN_85059_1</name>
</gene>
<evidence type="ECO:0000313" key="3">
    <source>
        <dbReference type="Proteomes" id="UP000499080"/>
    </source>
</evidence>
<keyword evidence="3" id="KW-1185">Reference proteome</keyword>